<accession>A0ACC1H984</accession>
<feature type="non-terminal residue" evidence="1">
    <location>
        <position position="1"/>
    </location>
</feature>
<dbReference type="Proteomes" id="UP001145114">
    <property type="component" value="Unassembled WGS sequence"/>
</dbReference>
<dbReference type="EMBL" id="JAMZIH010007465">
    <property type="protein sequence ID" value="KAJ1673049.1"/>
    <property type="molecule type" value="Genomic_DNA"/>
</dbReference>
<proteinExistence type="predicted"/>
<sequence length="432" mass="48662">VITINGEENRVNADFIAETKKLSDFLNINESLAAAIFQSGQEYQTRYELGPGESAVILYLSERQSMLSCLDNIMRGVIKLDEGDPVREVLDSYLSSILSTSVTSSTSSSAPAARFPRRMLETLEKLKNEHDRIDAIRKGPTKDIPYDDEIVAEVCVKHESERATIAELFYHLAVLNYFTTEEIVGLVEWLQSAELLDPAMPRCATALLCTLNTYDGGSPPPSSVSDTQQQQPPPPSGADLVLDRLWKLRDNEAQLKRLNAAITKADDWKVRGLQSLIALQWSLLTLLATKQWPEFGPSFDLRPDRIESMAENAIRSDALRFASEYMLAHKVVSDPSYESLLPAGKVKGIAKIQEYAKRSTIDDEFQLNIETQISNLVACFITRMSRIIRNIRYREEDDILEYQQKERELAAAATQAQSRSYPSHPQQQQQQD</sequence>
<evidence type="ECO:0000313" key="2">
    <source>
        <dbReference type="Proteomes" id="UP001145114"/>
    </source>
</evidence>
<evidence type="ECO:0000313" key="1">
    <source>
        <dbReference type="EMBL" id="KAJ1673049.1"/>
    </source>
</evidence>
<keyword evidence="2" id="KW-1185">Reference proteome</keyword>
<reference evidence="1" key="1">
    <citation type="submission" date="2022-06" db="EMBL/GenBank/DDBJ databases">
        <title>Phylogenomic reconstructions and comparative analyses of Kickxellomycotina fungi.</title>
        <authorList>
            <person name="Reynolds N.K."/>
            <person name="Stajich J.E."/>
            <person name="Barry K."/>
            <person name="Grigoriev I.V."/>
            <person name="Crous P."/>
            <person name="Smith M.E."/>
        </authorList>
    </citation>
    <scope>NUCLEOTIDE SEQUENCE</scope>
    <source>
        <strain evidence="1">RSA 2271</strain>
    </source>
</reference>
<name>A0ACC1H984_9FUNG</name>
<comment type="caution">
    <text evidence="1">The sequence shown here is derived from an EMBL/GenBank/DDBJ whole genome shotgun (WGS) entry which is preliminary data.</text>
</comment>
<gene>
    <name evidence="1" type="ORF">EV182_005988</name>
</gene>
<feature type="non-terminal residue" evidence="1">
    <location>
        <position position="432"/>
    </location>
</feature>
<organism evidence="1 2">
    <name type="scientific">Spiromyces aspiralis</name>
    <dbReference type="NCBI Taxonomy" id="68401"/>
    <lineage>
        <taxon>Eukaryota</taxon>
        <taxon>Fungi</taxon>
        <taxon>Fungi incertae sedis</taxon>
        <taxon>Zoopagomycota</taxon>
        <taxon>Kickxellomycotina</taxon>
        <taxon>Kickxellomycetes</taxon>
        <taxon>Kickxellales</taxon>
        <taxon>Kickxellaceae</taxon>
        <taxon>Spiromyces</taxon>
    </lineage>
</organism>
<protein>
    <submittedName>
        <fullName evidence="1">Uncharacterized protein</fullName>
    </submittedName>
</protein>